<evidence type="ECO:0000313" key="4">
    <source>
        <dbReference type="EMBL" id="MFC7615196.1"/>
    </source>
</evidence>
<dbReference type="Gene3D" id="3.40.50.12780">
    <property type="entry name" value="N-terminal domain of ligase-like"/>
    <property type="match status" value="1"/>
</dbReference>
<evidence type="ECO:0000256" key="1">
    <source>
        <dbReference type="ARBA" id="ARBA00022450"/>
    </source>
</evidence>
<dbReference type="InterPro" id="IPR000873">
    <property type="entry name" value="AMP-dep_synth/lig_dom"/>
</dbReference>
<name>A0ABW2TNX1_9PSEU</name>
<evidence type="ECO:0000256" key="2">
    <source>
        <dbReference type="ARBA" id="ARBA00022553"/>
    </source>
</evidence>
<comment type="caution">
    <text evidence="4">The sequence shown here is derived from an EMBL/GenBank/DDBJ whole genome shotgun (WGS) entry which is preliminary data.</text>
</comment>
<feature type="domain" description="AMP-dependent synthetase/ligase" evidence="3">
    <location>
        <begin position="82"/>
        <end position="123"/>
    </location>
</feature>
<proteinExistence type="predicted"/>
<protein>
    <submittedName>
        <fullName evidence="4">AMP-binding protein</fullName>
    </submittedName>
</protein>
<evidence type="ECO:0000313" key="5">
    <source>
        <dbReference type="Proteomes" id="UP001596512"/>
    </source>
</evidence>
<dbReference type="Pfam" id="PF00501">
    <property type="entry name" value="AMP-binding"/>
    <property type="match status" value="2"/>
</dbReference>
<keyword evidence="5" id="KW-1185">Reference proteome</keyword>
<keyword evidence="2" id="KW-0597">Phosphoprotein</keyword>
<feature type="domain" description="AMP-dependent synthetase/ligase" evidence="3">
    <location>
        <begin position="2"/>
        <end position="73"/>
    </location>
</feature>
<evidence type="ECO:0000259" key="3">
    <source>
        <dbReference type="Pfam" id="PF00501"/>
    </source>
</evidence>
<dbReference type="InterPro" id="IPR042099">
    <property type="entry name" value="ANL_N_sf"/>
</dbReference>
<dbReference type="PROSITE" id="PS00455">
    <property type="entry name" value="AMP_BINDING"/>
    <property type="match status" value="1"/>
</dbReference>
<dbReference type="InterPro" id="IPR020459">
    <property type="entry name" value="AMP-binding"/>
</dbReference>
<dbReference type="SUPFAM" id="SSF56801">
    <property type="entry name" value="Acetyl-CoA synthetase-like"/>
    <property type="match status" value="1"/>
</dbReference>
<sequence>MDRRANRLAHRLVAAGAGPERVVAIRLPRTADLVVAVLAVLKSGAAYLPIDPDLPADRAAALVADADPVLVLDDASADGPDTAPEVALHERHPAYLLYTSGSTGTPKGVVVEHRSLANLHANHAATVLAGSGCGSR</sequence>
<dbReference type="PRINTS" id="PR00154">
    <property type="entry name" value="AMPBINDING"/>
</dbReference>
<dbReference type="PANTHER" id="PTHR44845:SF6">
    <property type="entry name" value="BETA-ALANINE-ACTIVATING ENZYME"/>
    <property type="match status" value="1"/>
</dbReference>
<dbReference type="InterPro" id="IPR020845">
    <property type="entry name" value="AMP-binding_CS"/>
</dbReference>
<dbReference type="EMBL" id="JBHTEY010000004">
    <property type="protein sequence ID" value="MFC7615196.1"/>
    <property type="molecule type" value="Genomic_DNA"/>
</dbReference>
<dbReference type="PANTHER" id="PTHR44845">
    <property type="entry name" value="CARRIER DOMAIN-CONTAINING PROTEIN"/>
    <property type="match status" value="1"/>
</dbReference>
<organism evidence="4 5">
    <name type="scientific">Actinokineospora soli</name>
    <dbReference type="NCBI Taxonomy" id="1048753"/>
    <lineage>
        <taxon>Bacteria</taxon>
        <taxon>Bacillati</taxon>
        <taxon>Actinomycetota</taxon>
        <taxon>Actinomycetes</taxon>
        <taxon>Pseudonocardiales</taxon>
        <taxon>Pseudonocardiaceae</taxon>
        <taxon>Actinokineospora</taxon>
    </lineage>
</organism>
<gene>
    <name evidence="4" type="ORF">ACFQV2_18460</name>
</gene>
<dbReference type="Proteomes" id="UP001596512">
    <property type="component" value="Unassembled WGS sequence"/>
</dbReference>
<accession>A0ABW2TNX1</accession>
<reference evidence="5" key="1">
    <citation type="journal article" date="2019" name="Int. J. Syst. Evol. Microbiol.">
        <title>The Global Catalogue of Microorganisms (GCM) 10K type strain sequencing project: providing services to taxonomists for standard genome sequencing and annotation.</title>
        <authorList>
            <consortium name="The Broad Institute Genomics Platform"/>
            <consortium name="The Broad Institute Genome Sequencing Center for Infectious Disease"/>
            <person name="Wu L."/>
            <person name="Ma J."/>
        </authorList>
    </citation>
    <scope>NUCLEOTIDE SEQUENCE [LARGE SCALE GENOMIC DNA]</scope>
    <source>
        <strain evidence="5">JCM 17695</strain>
    </source>
</reference>
<keyword evidence="1" id="KW-0596">Phosphopantetheine</keyword>